<organism evidence="1 2">
    <name type="scientific">Nesterenkonia xinjiangensis</name>
    <dbReference type="NCBI Taxonomy" id="225327"/>
    <lineage>
        <taxon>Bacteria</taxon>
        <taxon>Bacillati</taxon>
        <taxon>Actinomycetota</taxon>
        <taxon>Actinomycetes</taxon>
        <taxon>Micrococcales</taxon>
        <taxon>Micrococcaceae</taxon>
        <taxon>Nesterenkonia</taxon>
    </lineage>
</organism>
<evidence type="ECO:0000313" key="1">
    <source>
        <dbReference type="EMBL" id="NYJ79176.1"/>
    </source>
</evidence>
<sequence>MTTITIDQHVNPTSTRYTVRAEDGTRIGSYVQAHGAHDVQGIYPANPIDPDGEPCDLRGLGRGCIEAIAYLCDCAGVTGYRIQEMPGLVEVSDDLRASILAAVEDAGGMEQITVSQMFRAANDLGVGAHVFAAVLPLSELTGRVSGSR</sequence>
<gene>
    <name evidence="1" type="ORF">HNR09_002587</name>
</gene>
<dbReference type="EMBL" id="JACCFY010000001">
    <property type="protein sequence ID" value="NYJ79176.1"/>
    <property type="molecule type" value="Genomic_DNA"/>
</dbReference>
<evidence type="ECO:0000313" key="2">
    <source>
        <dbReference type="Proteomes" id="UP000535437"/>
    </source>
</evidence>
<dbReference type="AlphaFoldDB" id="A0A7Z0K9X1"/>
<dbReference type="RefSeq" id="WP_179542434.1">
    <property type="nucleotide sequence ID" value="NZ_BAAALL010000001.1"/>
</dbReference>
<proteinExistence type="predicted"/>
<name>A0A7Z0K9X1_9MICC</name>
<accession>A0A7Z0K9X1</accession>
<keyword evidence="2" id="KW-1185">Reference proteome</keyword>
<dbReference type="Proteomes" id="UP000535437">
    <property type="component" value="Unassembled WGS sequence"/>
</dbReference>
<comment type="caution">
    <text evidence="1">The sequence shown here is derived from an EMBL/GenBank/DDBJ whole genome shotgun (WGS) entry which is preliminary data.</text>
</comment>
<protein>
    <submittedName>
        <fullName evidence="1">Uncharacterized protein</fullName>
    </submittedName>
</protein>
<reference evidence="1 2" key="1">
    <citation type="submission" date="2020-07" db="EMBL/GenBank/DDBJ databases">
        <title>Sequencing the genomes of 1000 actinobacteria strains.</title>
        <authorList>
            <person name="Klenk H.-P."/>
        </authorList>
    </citation>
    <scope>NUCLEOTIDE SEQUENCE [LARGE SCALE GENOMIC DNA]</scope>
    <source>
        <strain evidence="1 2">DSM 15475</strain>
    </source>
</reference>